<protein>
    <submittedName>
        <fullName evidence="1">Uncharacterized protein</fullName>
    </submittedName>
</protein>
<evidence type="ECO:0000313" key="1">
    <source>
        <dbReference type="EMBL" id="MDU0371999.1"/>
    </source>
</evidence>
<accession>A0ABU3TKV2</accession>
<name>A0ABU3TKV2_9BACT</name>
<gene>
    <name evidence="1" type="ORF">ROI90_16460</name>
</gene>
<organism evidence="1 2">
    <name type="scientific">Hymenobacter endophyticus</name>
    <dbReference type="NCBI Taxonomy" id="3076335"/>
    <lineage>
        <taxon>Bacteria</taxon>
        <taxon>Pseudomonadati</taxon>
        <taxon>Bacteroidota</taxon>
        <taxon>Cytophagia</taxon>
        <taxon>Cytophagales</taxon>
        <taxon>Hymenobacteraceae</taxon>
        <taxon>Hymenobacter</taxon>
    </lineage>
</organism>
<dbReference type="RefSeq" id="WP_315999457.1">
    <property type="nucleotide sequence ID" value="NZ_JAWDJT010000012.1"/>
</dbReference>
<evidence type="ECO:0000313" key="2">
    <source>
        <dbReference type="Proteomes" id="UP001250698"/>
    </source>
</evidence>
<reference evidence="1 2" key="1">
    <citation type="submission" date="2023-10" db="EMBL/GenBank/DDBJ databases">
        <title>Hymenobacter endophyticus sp. nov., an isolate from the leaf tissues of wheat.</title>
        <authorList>
            <person name="Dai Y."/>
        </authorList>
    </citation>
    <scope>NUCLEOTIDE SEQUENCE [LARGE SCALE GENOMIC DNA]</scope>
    <source>
        <strain evidence="1 2">ZK17L-C2</strain>
    </source>
</reference>
<dbReference type="EMBL" id="JAWDJT010000012">
    <property type="protein sequence ID" value="MDU0371999.1"/>
    <property type="molecule type" value="Genomic_DNA"/>
</dbReference>
<dbReference type="Proteomes" id="UP001250698">
    <property type="component" value="Unassembled WGS sequence"/>
</dbReference>
<proteinExistence type="predicted"/>
<keyword evidence="2" id="KW-1185">Reference proteome</keyword>
<sequence length="67" mass="7140">MTSNKQVPSAAIARLLSNPELTPEQRDVYVQLSEGNLTEEEAISQVMALETARNAGEVAAIDKPATA</sequence>
<comment type="caution">
    <text evidence="1">The sequence shown here is derived from an EMBL/GenBank/DDBJ whole genome shotgun (WGS) entry which is preliminary data.</text>
</comment>